<evidence type="ECO:0000256" key="1">
    <source>
        <dbReference type="SAM" id="MobiDB-lite"/>
    </source>
</evidence>
<protein>
    <submittedName>
        <fullName evidence="2">Uncharacterized protein</fullName>
    </submittedName>
</protein>
<gene>
    <name evidence="2" type="ORF">C7K25_04265</name>
</gene>
<organism evidence="2 3">
    <name type="scientific">Gulosibacter molinativorax</name>
    <dbReference type="NCBI Taxonomy" id="256821"/>
    <lineage>
        <taxon>Bacteria</taxon>
        <taxon>Bacillati</taxon>
        <taxon>Actinomycetota</taxon>
        <taxon>Actinomycetes</taxon>
        <taxon>Micrococcales</taxon>
        <taxon>Microbacteriaceae</taxon>
        <taxon>Gulosibacter</taxon>
    </lineage>
</organism>
<evidence type="ECO:0000313" key="2">
    <source>
        <dbReference type="EMBL" id="MDJ1370587.1"/>
    </source>
</evidence>
<comment type="caution">
    <text evidence="2">The sequence shown here is derived from an EMBL/GenBank/DDBJ whole genome shotgun (WGS) entry which is preliminary data.</text>
</comment>
<feature type="region of interest" description="Disordered" evidence="1">
    <location>
        <begin position="60"/>
        <end position="95"/>
    </location>
</feature>
<reference evidence="2" key="1">
    <citation type="submission" date="2018-03" db="EMBL/GenBank/DDBJ databases">
        <authorList>
            <person name="Nunes O.C."/>
            <person name="Lopes A.R."/>
            <person name="Froufe H."/>
            <person name="Munoz-Merida A."/>
            <person name="Barroso C."/>
            <person name="Egas C."/>
        </authorList>
    </citation>
    <scope>NUCLEOTIDE SEQUENCE</scope>
    <source>
        <strain evidence="2">ON4</strain>
    </source>
</reference>
<feature type="compositionally biased region" description="Basic and acidic residues" evidence="1">
    <location>
        <begin position="60"/>
        <end position="70"/>
    </location>
</feature>
<feature type="compositionally biased region" description="Basic and acidic residues" evidence="1">
    <location>
        <begin position="79"/>
        <end position="95"/>
    </location>
</feature>
<dbReference type="EMBL" id="PXVD01000005">
    <property type="protein sequence ID" value="MDJ1370587.1"/>
    <property type="molecule type" value="Genomic_DNA"/>
</dbReference>
<dbReference type="Proteomes" id="UP001170379">
    <property type="component" value="Unassembled WGS sequence"/>
</dbReference>
<accession>A0ABT7C712</accession>
<keyword evidence="3" id="KW-1185">Reference proteome</keyword>
<proteinExistence type="predicted"/>
<reference evidence="2" key="2">
    <citation type="journal article" date="2022" name="Sci. Rep.">
        <title>In silico prediction of the enzymes involved in the degradation of the herbicide molinate by Gulosibacter molinativorax ON4T.</title>
        <authorList>
            <person name="Lopes A.R."/>
            <person name="Bunin E."/>
            <person name="Viana A.T."/>
            <person name="Froufe H."/>
            <person name="Munoz-Merida A."/>
            <person name="Pinho D."/>
            <person name="Figueiredo J."/>
            <person name="Barroso C."/>
            <person name="Vaz-Moreira I."/>
            <person name="Bellanger X."/>
            <person name="Egas C."/>
            <person name="Nunes O.C."/>
        </authorList>
    </citation>
    <scope>NUCLEOTIDE SEQUENCE</scope>
    <source>
        <strain evidence="2">ON4</strain>
    </source>
</reference>
<evidence type="ECO:0000313" key="3">
    <source>
        <dbReference type="Proteomes" id="UP001170379"/>
    </source>
</evidence>
<name>A0ABT7C712_9MICO</name>
<sequence length="95" mass="10608">MGHIRGEQRQIAAGWNNEFGDLDDEVCGIEAIARIGSDERCAVVAASKLAHHNARERLRGRWRSYDDASRTGRGHGHRNRDSDEPLDDRIDALAS</sequence>